<accession>A0A8H6YWX4</accession>
<sequence>MSYATAYHGLPQVPGQDPTVVHTYGYLGTPAQERCQASDETVNILAPRRAVRPQSLIPPSRKKLWAPALTIVGSLVAGCLFAIGHHLYFSSLNGKNVQTTTVLSGLTVFDEKWANHVAVALAFLVKFSFSMCVGVAYVQTLWKTARRPLGLSVAGLDASFSLLSNPMKFLSTDLLFSAQFLLLLAAISWLVPIVSVFSPGALTVVQQLVNGTVPCVVPALNLGSSYAADNFGVYEAPLHLEEIPPGGAAYSLDGPKQALKRIATTTLLDGTYTAPISPCVANASVCSYSTSYVAPYFQCGDPVQSDYANNTNFATPTPGYTWFNATYFPSSSNTTGDQLVVGWKGSDDTVSVFTCTAMNATYAVDVQHTPNTHYVSVSSVVTNGVLNTENSDGGPLAFVNLPLSDPGNPDSVRSEIISAAVLQAVVGTIAGSVVSSNPLQTGHVTISTSDTLVGMSNFGVINEDTYVRNFTAAPDMAGLVTSLLQNVTIGLMATNAADAAVSTTCVQAVTETFYLYHPMTLWPPYAAAAAATLLAAAIGLSALWSNQSSVDTNFTAMIEVTRNSALDAVPGKDPARVRLRYGLVNDGGEERMAFGQLREFGEHPLAHKAA</sequence>
<organism evidence="2 3">
    <name type="scientific">Mycena sanguinolenta</name>
    <dbReference type="NCBI Taxonomy" id="230812"/>
    <lineage>
        <taxon>Eukaryota</taxon>
        <taxon>Fungi</taxon>
        <taxon>Dikarya</taxon>
        <taxon>Basidiomycota</taxon>
        <taxon>Agaricomycotina</taxon>
        <taxon>Agaricomycetes</taxon>
        <taxon>Agaricomycetidae</taxon>
        <taxon>Agaricales</taxon>
        <taxon>Marasmiineae</taxon>
        <taxon>Mycenaceae</taxon>
        <taxon>Mycena</taxon>
    </lineage>
</organism>
<dbReference type="EMBL" id="JACAZH010000006">
    <property type="protein sequence ID" value="KAF7366719.1"/>
    <property type="molecule type" value="Genomic_DNA"/>
</dbReference>
<name>A0A8H6YWX4_9AGAR</name>
<dbReference type="AlphaFoldDB" id="A0A8H6YWX4"/>
<feature type="transmembrane region" description="Helical" evidence="1">
    <location>
        <begin position="174"/>
        <end position="197"/>
    </location>
</feature>
<keyword evidence="1" id="KW-0812">Transmembrane</keyword>
<feature type="transmembrane region" description="Helical" evidence="1">
    <location>
        <begin position="64"/>
        <end position="88"/>
    </location>
</feature>
<gene>
    <name evidence="2" type="ORF">MSAN_00930000</name>
</gene>
<evidence type="ECO:0000313" key="3">
    <source>
        <dbReference type="Proteomes" id="UP000623467"/>
    </source>
</evidence>
<keyword evidence="3" id="KW-1185">Reference proteome</keyword>
<feature type="transmembrane region" description="Helical" evidence="1">
    <location>
        <begin position="522"/>
        <end position="544"/>
    </location>
</feature>
<reference evidence="2" key="1">
    <citation type="submission" date="2020-05" db="EMBL/GenBank/DDBJ databases">
        <title>Mycena genomes resolve the evolution of fungal bioluminescence.</title>
        <authorList>
            <person name="Tsai I.J."/>
        </authorList>
    </citation>
    <scope>NUCLEOTIDE SEQUENCE</scope>
    <source>
        <strain evidence="2">160909Yilan</strain>
    </source>
</reference>
<dbReference type="OrthoDB" id="5322539at2759"/>
<feature type="transmembrane region" description="Helical" evidence="1">
    <location>
        <begin position="113"/>
        <end position="138"/>
    </location>
</feature>
<dbReference type="PANTHER" id="PTHR35041:SF6">
    <property type="entry name" value="FORMYLMETHIONINE DEFORMYLASE-LIKE PROTEIN-RELATED"/>
    <property type="match status" value="1"/>
</dbReference>
<evidence type="ECO:0000256" key="1">
    <source>
        <dbReference type="SAM" id="Phobius"/>
    </source>
</evidence>
<dbReference type="PANTHER" id="PTHR35041">
    <property type="entry name" value="MEDIATOR OF RNA POLYMERASE II TRANSCRIPTION SUBUNIT 1"/>
    <property type="match status" value="1"/>
</dbReference>
<proteinExistence type="predicted"/>
<comment type="caution">
    <text evidence="2">The sequence shown here is derived from an EMBL/GenBank/DDBJ whole genome shotgun (WGS) entry which is preliminary data.</text>
</comment>
<evidence type="ECO:0000313" key="2">
    <source>
        <dbReference type="EMBL" id="KAF7366719.1"/>
    </source>
</evidence>
<keyword evidence="1" id="KW-0472">Membrane</keyword>
<keyword evidence="1" id="KW-1133">Transmembrane helix</keyword>
<dbReference type="Proteomes" id="UP000623467">
    <property type="component" value="Unassembled WGS sequence"/>
</dbReference>
<protein>
    <submittedName>
        <fullName evidence="2">Catalase domain-containing protein</fullName>
    </submittedName>
</protein>